<evidence type="ECO:0000259" key="1">
    <source>
        <dbReference type="Pfam" id="PF13175"/>
    </source>
</evidence>
<dbReference type="InterPro" id="IPR041685">
    <property type="entry name" value="AAA_GajA/Old/RecF-like"/>
</dbReference>
<feature type="non-terminal residue" evidence="2">
    <location>
        <position position="48"/>
    </location>
</feature>
<name>X1A3R0_9ZZZZ</name>
<dbReference type="Pfam" id="PF13175">
    <property type="entry name" value="AAA_15"/>
    <property type="match status" value="1"/>
</dbReference>
<organism evidence="2">
    <name type="scientific">marine sediment metagenome</name>
    <dbReference type="NCBI Taxonomy" id="412755"/>
    <lineage>
        <taxon>unclassified sequences</taxon>
        <taxon>metagenomes</taxon>
        <taxon>ecological metagenomes</taxon>
    </lineage>
</organism>
<proteinExistence type="predicted"/>
<dbReference type="AlphaFoldDB" id="X1A3R0"/>
<protein>
    <recommendedName>
        <fullName evidence="1">Endonuclease GajA/Old nuclease/RecF-like AAA domain-containing protein</fullName>
    </recommendedName>
</protein>
<feature type="domain" description="Endonuclease GajA/Old nuclease/RecF-like AAA" evidence="1">
    <location>
        <begin position="1"/>
        <end position="42"/>
    </location>
</feature>
<sequence>MIEAIKLFAYKGIKELELKGLNHINVICGKNNSGKSSVLESIIQPKCR</sequence>
<dbReference type="InterPro" id="IPR027417">
    <property type="entry name" value="P-loop_NTPase"/>
</dbReference>
<dbReference type="Gene3D" id="3.40.50.300">
    <property type="entry name" value="P-loop containing nucleotide triphosphate hydrolases"/>
    <property type="match status" value="1"/>
</dbReference>
<dbReference type="EMBL" id="BART01006506">
    <property type="protein sequence ID" value="GAG64807.1"/>
    <property type="molecule type" value="Genomic_DNA"/>
</dbReference>
<reference evidence="2" key="1">
    <citation type="journal article" date="2014" name="Front. Microbiol.">
        <title>High frequency of phylogenetically diverse reductive dehalogenase-homologous genes in deep subseafloor sedimentary metagenomes.</title>
        <authorList>
            <person name="Kawai M."/>
            <person name="Futagami T."/>
            <person name="Toyoda A."/>
            <person name="Takaki Y."/>
            <person name="Nishi S."/>
            <person name="Hori S."/>
            <person name="Arai W."/>
            <person name="Tsubouchi T."/>
            <person name="Morono Y."/>
            <person name="Uchiyama I."/>
            <person name="Ito T."/>
            <person name="Fujiyama A."/>
            <person name="Inagaki F."/>
            <person name="Takami H."/>
        </authorList>
    </citation>
    <scope>NUCLEOTIDE SEQUENCE</scope>
    <source>
        <strain evidence="2">Expedition CK06-06</strain>
    </source>
</reference>
<dbReference type="SUPFAM" id="SSF52540">
    <property type="entry name" value="P-loop containing nucleoside triphosphate hydrolases"/>
    <property type="match status" value="1"/>
</dbReference>
<gene>
    <name evidence="2" type="ORF">S01H4_14845</name>
</gene>
<accession>X1A3R0</accession>
<comment type="caution">
    <text evidence="2">The sequence shown here is derived from an EMBL/GenBank/DDBJ whole genome shotgun (WGS) entry which is preliminary data.</text>
</comment>
<evidence type="ECO:0000313" key="2">
    <source>
        <dbReference type="EMBL" id="GAG64807.1"/>
    </source>
</evidence>